<accession>A0A2I0LC21</accession>
<gene>
    <name evidence="3" type="ORF">CRG98_001393</name>
</gene>
<dbReference type="Proteomes" id="UP000233551">
    <property type="component" value="Unassembled WGS sequence"/>
</dbReference>
<dbReference type="InterPro" id="IPR057823">
    <property type="entry name" value="WWE_RCD1"/>
</dbReference>
<dbReference type="PANTHER" id="PTHR32263:SF14">
    <property type="entry name" value="INACTIVE POLY [ADP-RIBOSE] POLYMERASE SRO2-RELATED"/>
    <property type="match status" value="1"/>
</dbReference>
<name>A0A2I0LC21_PUNGR</name>
<evidence type="ECO:0000259" key="2">
    <source>
        <dbReference type="Pfam" id="PF23467"/>
    </source>
</evidence>
<dbReference type="PANTHER" id="PTHR32263">
    <property type="entry name" value="INACTIVE POLY [ADP-RIBOSE] POLYMERASE SRO4-RELATED"/>
    <property type="match status" value="1"/>
</dbReference>
<evidence type="ECO:0000256" key="1">
    <source>
        <dbReference type="SAM" id="MobiDB-lite"/>
    </source>
</evidence>
<sequence length="251" mass="28329">MESGASASNSVQTPSNVAIAPQSSMGRGRSPEPVNMYSIFLTRSIPTRVLFYDNNYPWTDFPSSVVDCAKEHFQTRCASFAVGHLILDFLRMVVYDTETGFMKPMGWIDQMDRYFFPSSRDLKFCQDFNEAHSEHSPMQIEANNEDDVWIENINIICHDRLEDERGPRLEGTHSATLSPMIMGLVRTLLEDFEGGAISLPEYARRLGALAEDATIEPIIAQIGNQSDNVEHIDENADIIDLEKDAEEQDEE</sequence>
<dbReference type="EMBL" id="PGOL01000058">
    <property type="protein sequence ID" value="PKI78222.1"/>
    <property type="molecule type" value="Genomic_DNA"/>
</dbReference>
<dbReference type="Pfam" id="PF23467">
    <property type="entry name" value="WWE_5"/>
    <property type="match status" value="1"/>
</dbReference>
<feature type="domain" description="RCD1 WWE" evidence="2">
    <location>
        <begin position="40"/>
        <end position="116"/>
    </location>
</feature>
<dbReference type="STRING" id="22663.A0A2I0LC21"/>
<dbReference type="InterPro" id="IPR044964">
    <property type="entry name" value="RCD1/SRO1-5"/>
</dbReference>
<feature type="region of interest" description="Disordered" evidence="1">
    <location>
        <begin position="1"/>
        <end position="30"/>
    </location>
</feature>
<comment type="caution">
    <text evidence="3">The sequence shown here is derived from an EMBL/GenBank/DDBJ whole genome shotgun (WGS) entry which is preliminary data.</text>
</comment>
<evidence type="ECO:0000313" key="4">
    <source>
        <dbReference type="Proteomes" id="UP000233551"/>
    </source>
</evidence>
<organism evidence="3 4">
    <name type="scientific">Punica granatum</name>
    <name type="common">Pomegranate</name>
    <dbReference type="NCBI Taxonomy" id="22663"/>
    <lineage>
        <taxon>Eukaryota</taxon>
        <taxon>Viridiplantae</taxon>
        <taxon>Streptophyta</taxon>
        <taxon>Embryophyta</taxon>
        <taxon>Tracheophyta</taxon>
        <taxon>Spermatophyta</taxon>
        <taxon>Magnoliopsida</taxon>
        <taxon>eudicotyledons</taxon>
        <taxon>Gunneridae</taxon>
        <taxon>Pentapetalae</taxon>
        <taxon>rosids</taxon>
        <taxon>malvids</taxon>
        <taxon>Myrtales</taxon>
        <taxon>Lythraceae</taxon>
        <taxon>Punica</taxon>
    </lineage>
</organism>
<evidence type="ECO:0000313" key="3">
    <source>
        <dbReference type="EMBL" id="PKI78222.1"/>
    </source>
</evidence>
<dbReference type="AlphaFoldDB" id="A0A2I0LC21"/>
<keyword evidence="4" id="KW-1185">Reference proteome</keyword>
<feature type="compositionally biased region" description="Polar residues" evidence="1">
    <location>
        <begin position="1"/>
        <end position="25"/>
    </location>
</feature>
<proteinExistence type="predicted"/>
<reference evidence="3 4" key="1">
    <citation type="submission" date="2017-11" db="EMBL/GenBank/DDBJ databases">
        <title>De-novo sequencing of pomegranate (Punica granatum L.) genome.</title>
        <authorList>
            <person name="Akparov Z."/>
            <person name="Amiraslanov A."/>
            <person name="Hajiyeva S."/>
            <person name="Abbasov M."/>
            <person name="Kaur K."/>
            <person name="Hamwieh A."/>
            <person name="Solovyev V."/>
            <person name="Salamov A."/>
            <person name="Braich B."/>
            <person name="Kosarev P."/>
            <person name="Mahmoud A."/>
            <person name="Hajiyev E."/>
            <person name="Babayeva S."/>
            <person name="Izzatullayeva V."/>
            <person name="Mammadov A."/>
            <person name="Mammadov A."/>
            <person name="Sharifova S."/>
            <person name="Ojaghi J."/>
            <person name="Eynullazada K."/>
            <person name="Bayramov B."/>
            <person name="Abdulazimova A."/>
            <person name="Shahmuradov I."/>
        </authorList>
    </citation>
    <scope>NUCLEOTIDE SEQUENCE [LARGE SCALE GENOMIC DNA]</scope>
    <source>
        <strain evidence="4">cv. AG2017</strain>
        <tissue evidence="3">Leaf</tissue>
    </source>
</reference>
<protein>
    <recommendedName>
        <fullName evidence="2">RCD1 WWE domain-containing protein</fullName>
    </recommendedName>
</protein>